<comment type="caution">
    <text evidence="3">The sequence shown here is derived from an EMBL/GenBank/DDBJ whole genome shotgun (WGS) entry which is preliminary data.</text>
</comment>
<proteinExistence type="predicted"/>
<dbReference type="AlphaFoldDB" id="A0A8E0VR65"/>
<dbReference type="Proteomes" id="UP000728185">
    <property type="component" value="Unassembled WGS sequence"/>
</dbReference>
<reference evidence="3" key="1">
    <citation type="submission" date="2019-05" db="EMBL/GenBank/DDBJ databases">
        <title>Annotation for the trematode Fasciolopsis buski.</title>
        <authorList>
            <person name="Choi Y.-J."/>
        </authorList>
    </citation>
    <scope>NUCLEOTIDE SEQUENCE</scope>
    <source>
        <strain evidence="3">HT</strain>
        <tissue evidence="3">Whole worm</tissue>
    </source>
</reference>
<evidence type="ECO:0000256" key="1">
    <source>
        <dbReference type="SAM" id="Coils"/>
    </source>
</evidence>
<accession>A0A8E0VR65</accession>
<gene>
    <name evidence="3" type="ORF">FBUS_10039</name>
</gene>
<keyword evidence="4" id="KW-1185">Reference proteome</keyword>
<evidence type="ECO:0000313" key="4">
    <source>
        <dbReference type="Proteomes" id="UP000728185"/>
    </source>
</evidence>
<evidence type="ECO:0000256" key="2">
    <source>
        <dbReference type="SAM" id="MobiDB-lite"/>
    </source>
</evidence>
<evidence type="ECO:0000313" key="3">
    <source>
        <dbReference type="EMBL" id="KAA0199594.1"/>
    </source>
</evidence>
<sequence length="321" mass="35984">MTKSQPVDLKPRIPSSTKQFDLNTYVMASWKNNYEYLAEVIAHRHRQGGRSEYKLRYVWDRVVEWTPAVRLRKATQFEIDYVLKFCREHGGGTTKISSTQRSPSSQSANVASPCARKGTDPVKELSSSTTRSQSKMKEPPNRQTQANCQIDREPSTPTTAVTNGPVGETKVNSPPLFDKIEHDCMVYDRSVAQFHEACRKRRELKRQAIELEENNKEVESRLTGKSGSFNSGKRFTSFSTPAHTLSKQNDCCAASDDTVEKPSKAPRLDESKDVALVSYKPPTTITKCESPLPPVSFSDDFAATRFFGTTISLVPGCVRSF</sequence>
<feature type="compositionally biased region" description="Low complexity" evidence="2">
    <location>
        <begin position="97"/>
        <end position="107"/>
    </location>
</feature>
<keyword evidence="1" id="KW-0175">Coiled coil</keyword>
<feature type="region of interest" description="Disordered" evidence="2">
    <location>
        <begin position="93"/>
        <end position="174"/>
    </location>
</feature>
<name>A0A8E0VR65_9TREM</name>
<organism evidence="3 4">
    <name type="scientific">Fasciolopsis buskii</name>
    <dbReference type="NCBI Taxonomy" id="27845"/>
    <lineage>
        <taxon>Eukaryota</taxon>
        <taxon>Metazoa</taxon>
        <taxon>Spiralia</taxon>
        <taxon>Lophotrochozoa</taxon>
        <taxon>Platyhelminthes</taxon>
        <taxon>Trematoda</taxon>
        <taxon>Digenea</taxon>
        <taxon>Plagiorchiida</taxon>
        <taxon>Echinostomata</taxon>
        <taxon>Echinostomatoidea</taxon>
        <taxon>Fasciolidae</taxon>
        <taxon>Fasciolopsis</taxon>
    </lineage>
</organism>
<dbReference type="EMBL" id="LUCM01001040">
    <property type="protein sequence ID" value="KAA0199594.1"/>
    <property type="molecule type" value="Genomic_DNA"/>
</dbReference>
<protein>
    <submittedName>
        <fullName evidence="3">Uncharacterized protein</fullName>
    </submittedName>
</protein>
<feature type="coiled-coil region" evidence="1">
    <location>
        <begin position="194"/>
        <end position="221"/>
    </location>
</feature>
<dbReference type="OrthoDB" id="6278338at2759"/>